<name>A0AAW3IRF4_VIBPH</name>
<sequence>MDRYEDIKELLDTVEGNISTLRAKYEEARKSENVKVVLRPLVKSTLEHLRSALEYSAQDIWSQYNTKSKKLYFPYGLEEALFQANVKRNLPNLKTQLPHVYQLLESIQPFKSGDDWLKQLCDQTNFNKHNRLTEQVRKNSEGSTTNVGNLVSMRGGGRVVFDNCSYNGMPLGQGKPAVISSDMSVEEIEKSIAIPVKVNREFDWVEFHFDDSAHDTLELIETSHRNISLYIGELRKLTS</sequence>
<evidence type="ECO:0000313" key="2">
    <source>
        <dbReference type="EMBL" id="KOY28433.1"/>
    </source>
</evidence>
<dbReference type="AlphaFoldDB" id="A0AAW3IRF4"/>
<reference evidence="2 3" key="1">
    <citation type="submission" date="2015-07" db="EMBL/GenBank/DDBJ databases">
        <title>Foodborne Vibrio parahaemolyticus Isolates.</title>
        <authorList>
            <person name="Ronholm J."/>
            <person name="Petronella N."/>
            <person name="Kenwell R."/>
            <person name="Banerjee S."/>
        </authorList>
    </citation>
    <scope>NUCLEOTIDE SEQUENCE [LARGE SCALE GENOMIC DNA]</scope>
    <source>
        <strain evidence="2 3">HS-06-05</strain>
    </source>
</reference>
<dbReference type="EMBL" id="LIRS01000099">
    <property type="protein sequence ID" value="KOY28433.1"/>
    <property type="molecule type" value="Genomic_DNA"/>
</dbReference>
<protein>
    <submittedName>
        <fullName evidence="2">Uncharacterized protein</fullName>
    </submittedName>
</protein>
<evidence type="ECO:0000256" key="1">
    <source>
        <dbReference type="SAM" id="Coils"/>
    </source>
</evidence>
<gene>
    <name evidence="2" type="ORF">ACX05_18765</name>
</gene>
<keyword evidence="1" id="KW-0175">Coiled coil</keyword>
<proteinExistence type="predicted"/>
<organism evidence="2 3">
    <name type="scientific">Vibrio parahaemolyticus</name>
    <dbReference type="NCBI Taxonomy" id="670"/>
    <lineage>
        <taxon>Bacteria</taxon>
        <taxon>Pseudomonadati</taxon>
        <taxon>Pseudomonadota</taxon>
        <taxon>Gammaproteobacteria</taxon>
        <taxon>Vibrionales</taxon>
        <taxon>Vibrionaceae</taxon>
        <taxon>Vibrio</taxon>
    </lineage>
</organism>
<dbReference type="Proteomes" id="UP000037697">
    <property type="component" value="Unassembled WGS sequence"/>
</dbReference>
<accession>A0AAW3IRF4</accession>
<evidence type="ECO:0000313" key="3">
    <source>
        <dbReference type="Proteomes" id="UP000037697"/>
    </source>
</evidence>
<comment type="caution">
    <text evidence="2">The sequence shown here is derived from an EMBL/GenBank/DDBJ whole genome shotgun (WGS) entry which is preliminary data.</text>
</comment>
<dbReference type="RefSeq" id="WP_053812416.1">
    <property type="nucleotide sequence ID" value="NZ_JAMQAC010000027.1"/>
</dbReference>
<feature type="coiled-coil region" evidence="1">
    <location>
        <begin position="4"/>
        <end position="31"/>
    </location>
</feature>